<evidence type="ECO:0008006" key="8">
    <source>
        <dbReference type="Google" id="ProtNLM"/>
    </source>
</evidence>
<accession>A0ABS5LQR0</accession>
<name>A0ABS5LQR0_9BURK</name>
<dbReference type="PANTHER" id="PTHR12714">
    <property type="entry name" value="PROTEIN-S ISOPRENYLCYSTEINE O-METHYLTRANSFERASE"/>
    <property type="match status" value="1"/>
</dbReference>
<dbReference type="Proteomes" id="UP001647436">
    <property type="component" value="Unassembled WGS sequence"/>
</dbReference>
<dbReference type="InterPro" id="IPR007318">
    <property type="entry name" value="Phopholipid_MeTrfase"/>
</dbReference>
<proteinExistence type="predicted"/>
<dbReference type="PANTHER" id="PTHR12714:SF24">
    <property type="entry name" value="SLR1182 PROTEIN"/>
    <property type="match status" value="1"/>
</dbReference>
<comment type="caution">
    <text evidence="6">The sequence shown here is derived from an EMBL/GenBank/DDBJ whole genome shotgun (WGS) entry which is preliminary data.</text>
</comment>
<gene>
    <name evidence="6" type="ORF">DJFAAGMI_01394</name>
</gene>
<evidence type="ECO:0000313" key="6">
    <source>
        <dbReference type="EMBL" id="MBS3018662.1"/>
    </source>
</evidence>
<evidence type="ECO:0000256" key="4">
    <source>
        <dbReference type="ARBA" id="ARBA00023136"/>
    </source>
</evidence>
<keyword evidence="7" id="KW-1185">Reference proteome</keyword>
<dbReference type="RefSeq" id="WP_249333879.1">
    <property type="nucleotide sequence ID" value="NZ_JAANES010000001.1"/>
</dbReference>
<feature type="transmembrane region" description="Helical" evidence="5">
    <location>
        <begin position="99"/>
        <end position="125"/>
    </location>
</feature>
<keyword evidence="2 5" id="KW-0812">Transmembrane</keyword>
<evidence type="ECO:0000256" key="5">
    <source>
        <dbReference type="SAM" id="Phobius"/>
    </source>
</evidence>
<dbReference type="Gene3D" id="1.20.120.1630">
    <property type="match status" value="1"/>
</dbReference>
<dbReference type="Pfam" id="PF04191">
    <property type="entry name" value="PEMT"/>
    <property type="match status" value="1"/>
</dbReference>
<dbReference type="EMBL" id="JAANES010000001">
    <property type="protein sequence ID" value="MBS3018662.1"/>
    <property type="molecule type" value="Genomic_DNA"/>
</dbReference>
<keyword evidence="3 5" id="KW-1133">Transmembrane helix</keyword>
<feature type="transmembrane region" description="Helical" evidence="5">
    <location>
        <begin position="12"/>
        <end position="34"/>
    </location>
</feature>
<evidence type="ECO:0000256" key="2">
    <source>
        <dbReference type="ARBA" id="ARBA00022692"/>
    </source>
</evidence>
<sequence>MTFQSRSQTDSSLLALRVPPVALFAVFAAAMWLLPDILVTKFPASWTAASLLAILGGGFCIAGVRAFQRAQTTVSPTTPAASTSLVVSGVYRMTRNPMYLGFALLLLGFATGLGKLSALLLVPLFMAYLQRFQIRPEEEALQAQFGASFDTYRQQVRRWL</sequence>
<evidence type="ECO:0000256" key="1">
    <source>
        <dbReference type="ARBA" id="ARBA00004127"/>
    </source>
</evidence>
<organism evidence="6 7">
    <name type="scientific">Comamonas brasiliensis</name>
    <dbReference type="NCBI Taxonomy" id="1812482"/>
    <lineage>
        <taxon>Bacteria</taxon>
        <taxon>Pseudomonadati</taxon>
        <taxon>Pseudomonadota</taxon>
        <taxon>Betaproteobacteria</taxon>
        <taxon>Burkholderiales</taxon>
        <taxon>Comamonadaceae</taxon>
        <taxon>Comamonas</taxon>
    </lineage>
</organism>
<evidence type="ECO:0000256" key="3">
    <source>
        <dbReference type="ARBA" id="ARBA00022989"/>
    </source>
</evidence>
<comment type="subcellular location">
    <subcellularLocation>
        <location evidence="1">Endomembrane system</location>
        <topology evidence="1">Multi-pass membrane protein</topology>
    </subcellularLocation>
</comment>
<protein>
    <recommendedName>
        <fullName evidence="8">Isoprenylcysteine carboxylmethyltransferase family protein</fullName>
    </recommendedName>
</protein>
<reference evidence="6 7" key="1">
    <citation type="submission" date="2020-03" db="EMBL/GenBank/DDBJ databases">
        <title>The role of nitrogen metabolism on polyethylene biodegradation.</title>
        <authorList>
            <person name="Peixoto J."/>
            <person name="Vizzotto C.S."/>
            <person name="Ramos A."/>
            <person name="Alves G."/>
            <person name="Steindorff A."/>
            <person name="Kruger R."/>
        </authorList>
    </citation>
    <scope>NUCLEOTIDE SEQUENCE [LARGE SCALE GENOMIC DNA]</scope>
    <source>
        <strain evidence="6 7">PE63</strain>
    </source>
</reference>
<evidence type="ECO:0000313" key="7">
    <source>
        <dbReference type="Proteomes" id="UP001647436"/>
    </source>
</evidence>
<feature type="transmembrane region" description="Helical" evidence="5">
    <location>
        <begin position="46"/>
        <end position="67"/>
    </location>
</feature>
<keyword evidence="4 5" id="KW-0472">Membrane</keyword>